<gene>
    <name evidence="1" type="ORF">SAMN04487767_1016</name>
</gene>
<organism evidence="1 2">
    <name type="scientific">Bacillus wiedmannii</name>
    <dbReference type="NCBI Taxonomy" id="1890302"/>
    <lineage>
        <taxon>Bacteria</taxon>
        <taxon>Bacillati</taxon>
        <taxon>Bacillota</taxon>
        <taxon>Bacilli</taxon>
        <taxon>Bacillales</taxon>
        <taxon>Bacillaceae</taxon>
        <taxon>Bacillus</taxon>
        <taxon>Bacillus cereus group</taxon>
    </lineage>
</organism>
<dbReference type="RefSeq" id="WP_139187158.1">
    <property type="nucleotide sequence ID" value="NZ_FMZR01000001.1"/>
</dbReference>
<dbReference type="Proteomes" id="UP000183507">
    <property type="component" value="Unassembled WGS sequence"/>
</dbReference>
<evidence type="ECO:0000313" key="1">
    <source>
        <dbReference type="EMBL" id="SDC02250.1"/>
    </source>
</evidence>
<dbReference type="AlphaFoldDB" id="A0A1G6I727"/>
<reference evidence="2" key="1">
    <citation type="submission" date="2016-10" db="EMBL/GenBank/DDBJ databases">
        <authorList>
            <person name="Varghese N."/>
        </authorList>
    </citation>
    <scope>NUCLEOTIDE SEQUENCE [LARGE SCALE GENOMIC DNA]</scope>
    <source>
        <strain evidence="2">KPR-7A</strain>
    </source>
</reference>
<sequence>MLLGFSLVCTDAVKGSADSVAVFYFGDFSFFVIQGNSEELEIDEGNVYEC</sequence>
<protein>
    <submittedName>
        <fullName evidence="1">Uncharacterized protein</fullName>
    </submittedName>
</protein>
<dbReference type="EMBL" id="FMZR01000001">
    <property type="protein sequence ID" value="SDC02250.1"/>
    <property type="molecule type" value="Genomic_DNA"/>
</dbReference>
<proteinExistence type="predicted"/>
<name>A0A1G6I727_9BACI</name>
<evidence type="ECO:0000313" key="2">
    <source>
        <dbReference type="Proteomes" id="UP000183507"/>
    </source>
</evidence>
<accession>A0A1G6I727</accession>